<proteinExistence type="predicted"/>
<dbReference type="AlphaFoldDB" id="A0A414KC29"/>
<dbReference type="Proteomes" id="UP000283928">
    <property type="component" value="Unassembled WGS sequence"/>
</dbReference>
<dbReference type="EMBL" id="QSKO01000017">
    <property type="protein sequence ID" value="RHE72954.1"/>
    <property type="molecule type" value="Genomic_DNA"/>
</dbReference>
<reference evidence="1 2" key="1">
    <citation type="submission" date="2018-08" db="EMBL/GenBank/DDBJ databases">
        <title>A genome reference for cultivated species of the human gut microbiota.</title>
        <authorList>
            <person name="Zou Y."/>
            <person name="Xue W."/>
            <person name="Luo G."/>
        </authorList>
    </citation>
    <scope>NUCLEOTIDE SEQUENCE [LARGE SCALE GENOMIC DNA]</scope>
    <source>
        <strain evidence="1 2">AM27-32LB</strain>
    </source>
</reference>
<accession>A0A414KC29</accession>
<evidence type="ECO:0000313" key="2">
    <source>
        <dbReference type="Proteomes" id="UP000283928"/>
    </source>
</evidence>
<evidence type="ECO:0000313" key="1">
    <source>
        <dbReference type="EMBL" id="RHE72954.1"/>
    </source>
</evidence>
<comment type="caution">
    <text evidence="1">The sequence shown here is derived from an EMBL/GenBank/DDBJ whole genome shotgun (WGS) entry which is preliminary data.</text>
</comment>
<protein>
    <submittedName>
        <fullName evidence="1">Uncharacterized protein</fullName>
    </submittedName>
</protein>
<gene>
    <name evidence="1" type="ORF">DW723_11630</name>
</gene>
<sequence>MLKITVNTALSKIFMILFYYKNIERKVLCKMTNYVTYGRSDSFFIAADDEDLKNTIYAYYCNKGYPDDLQYIIDNAAHIIAADRSMDEHRIGDMLMTAAGAADIWAFWEAFAPALIS</sequence>
<organism evidence="1 2">
    <name type="scientific">Blautia obeum</name>
    <dbReference type="NCBI Taxonomy" id="40520"/>
    <lineage>
        <taxon>Bacteria</taxon>
        <taxon>Bacillati</taxon>
        <taxon>Bacillota</taxon>
        <taxon>Clostridia</taxon>
        <taxon>Lachnospirales</taxon>
        <taxon>Lachnospiraceae</taxon>
        <taxon>Blautia</taxon>
    </lineage>
</organism>
<name>A0A414KC29_9FIRM</name>